<accession>S2YY83</accession>
<name>S2YY83_9CORY</name>
<evidence type="ECO:0000313" key="1">
    <source>
        <dbReference type="EMBL" id="EPD69216.1"/>
    </source>
</evidence>
<reference evidence="1 2" key="1">
    <citation type="submission" date="2013-05" db="EMBL/GenBank/DDBJ databases">
        <title>The Genome Sequence of Corynebacterium pyruviciproducens 1773O (ATCC BAA-1742).</title>
        <authorList>
            <consortium name="The Broad Institute Genomics Platform"/>
            <person name="Earl A."/>
            <person name="Ward D."/>
            <person name="Feldgarden M."/>
            <person name="Gevers D."/>
            <person name="Tong J."/>
            <person name="Walker B."/>
            <person name="Young S."/>
            <person name="Zeng Q."/>
            <person name="Gargeya S."/>
            <person name="Fitzgerald M."/>
            <person name="Haas B."/>
            <person name="Abouelleil A."/>
            <person name="Allen A.W."/>
            <person name="Alvarado L."/>
            <person name="Arachchi H.M."/>
            <person name="Berlin A.M."/>
            <person name="Chapman S.B."/>
            <person name="Gainer-Dewar J."/>
            <person name="Goldberg J."/>
            <person name="Griggs A."/>
            <person name="Gujja S."/>
            <person name="Hansen M."/>
            <person name="Howarth C."/>
            <person name="Imamovic A."/>
            <person name="Ireland A."/>
            <person name="Larimer J."/>
            <person name="McCowan C."/>
            <person name="Murphy C."/>
            <person name="Pearson M."/>
            <person name="Poon T.W."/>
            <person name="Priest M."/>
            <person name="Roberts A."/>
            <person name="Saif S."/>
            <person name="Shea T."/>
            <person name="Sisk P."/>
            <person name="Sykes S."/>
            <person name="Wortman J."/>
            <person name="Nusbaum C."/>
            <person name="Birren B."/>
        </authorList>
    </citation>
    <scope>NUCLEOTIDE SEQUENCE [LARGE SCALE GENOMIC DNA]</scope>
    <source>
        <strain evidence="1 2">ATCC BAA-1742</strain>
    </source>
</reference>
<organism evidence="1 2">
    <name type="scientific">Corynebacterium pyruviciproducens ATCC BAA-1742</name>
    <dbReference type="NCBI Taxonomy" id="1125779"/>
    <lineage>
        <taxon>Bacteria</taxon>
        <taxon>Bacillati</taxon>
        <taxon>Actinomycetota</taxon>
        <taxon>Actinomycetes</taxon>
        <taxon>Mycobacteriales</taxon>
        <taxon>Corynebacteriaceae</taxon>
        <taxon>Corynebacterium</taxon>
    </lineage>
</organism>
<dbReference type="EMBL" id="ATBY01000014">
    <property type="protein sequence ID" value="EPD69216.1"/>
    <property type="molecule type" value="Genomic_DNA"/>
</dbReference>
<dbReference type="HOGENOM" id="CLU_2768840_0_0_11"/>
<sequence length="69" mass="8005">MKIFTDFGAENFGTNILPRRALLFSRRVPLSATRALARNADIEPRYSFSRPTNRTTITWHMLIYLLFSA</sequence>
<keyword evidence="2" id="KW-1185">Reference proteome</keyword>
<dbReference type="AlphaFoldDB" id="S2YY83"/>
<dbReference type="Proteomes" id="UP000014408">
    <property type="component" value="Unassembled WGS sequence"/>
</dbReference>
<evidence type="ECO:0000313" key="2">
    <source>
        <dbReference type="Proteomes" id="UP000014408"/>
    </source>
</evidence>
<gene>
    <name evidence="1" type="ORF">HMPREF1219_01441</name>
</gene>
<protein>
    <submittedName>
        <fullName evidence="1">Uncharacterized protein</fullName>
    </submittedName>
</protein>
<proteinExistence type="predicted"/>
<comment type="caution">
    <text evidence="1">The sequence shown here is derived from an EMBL/GenBank/DDBJ whole genome shotgun (WGS) entry which is preliminary data.</text>
</comment>